<dbReference type="OMA" id="REWARWA"/>
<proteinExistence type="predicted"/>
<evidence type="ECO:0000313" key="2">
    <source>
        <dbReference type="EMBL" id="EIW82008.1"/>
    </source>
</evidence>
<comment type="caution">
    <text evidence="2">The sequence shown here is derived from an EMBL/GenBank/DDBJ whole genome shotgun (WGS) entry which is preliminary data.</text>
</comment>
<evidence type="ECO:0000313" key="3">
    <source>
        <dbReference type="Proteomes" id="UP000053558"/>
    </source>
</evidence>
<organism evidence="2 3">
    <name type="scientific">Coniophora puteana (strain RWD-64-598)</name>
    <name type="common">Brown rot fungus</name>
    <dbReference type="NCBI Taxonomy" id="741705"/>
    <lineage>
        <taxon>Eukaryota</taxon>
        <taxon>Fungi</taxon>
        <taxon>Dikarya</taxon>
        <taxon>Basidiomycota</taxon>
        <taxon>Agaricomycotina</taxon>
        <taxon>Agaricomycetes</taxon>
        <taxon>Agaricomycetidae</taxon>
        <taxon>Boletales</taxon>
        <taxon>Coniophorineae</taxon>
        <taxon>Coniophoraceae</taxon>
        <taxon>Coniophora</taxon>
    </lineage>
</organism>
<protein>
    <submittedName>
        <fullName evidence="2">Uncharacterized protein</fullName>
    </submittedName>
</protein>
<feature type="non-terminal residue" evidence="2">
    <location>
        <position position="1"/>
    </location>
</feature>
<sequence>WPSSIRATVYARFASSDTPWVIFTKTAPDPGTVAELQAIVDMVVPGLGYKVENGDELFERQSEIGRTALAHVESFYSTAAFEGNPAAIQDHATWALHQDGPGFWRIPTPMEQTQQLSRKDPHYRKPKGYLRSAFINNIMRVLVRRMTGSYIRFDQPKGAVVLTMIAVSILILFTSPF</sequence>
<keyword evidence="3" id="KW-1185">Reference proteome</keyword>
<dbReference type="AlphaFoldDB" id="A0A5M3MS75"/>
<dbReference type="RefSeq" id="XP_007767436.1">
    <property type="nucleotide sequence ID" value="XM_007769246.1"/>
</dbReference>
<keyword evidence="1" id="KW-0472">Membrane</keyword>
<reference evidence="3" key="1">
    <citation type="journal article" date="2012" name="Science">
        <title>The Paleozoic origin of enzymatic lignin decomposition reconstructed from 31 fungal genomes.</title>
        <authorList>
            <person name="Floudas D."/>
            <person name="Binder M."/>
            <person name="Riley R."/>
            <person name="Barry K."/>
            <person name="Blanchette R.A."/>
            <person name="Henrissat B."/>
            <person name="Martinez A.T."/>
            <person name="Otillar R."/>
            <person name="Spatafora J.W."/>
            <person name="Yadav J.S."/>
            <person name="Aerts A."/>
            <person name="Benoit I."/>
            <person name="Boyd A."/>
            <person name="Carlson A."/>
            <person name="Copeland A."/>
            <person name="Coutinho P.M."/>
            <person name="de Vries R.P."/>
            <person name="Ferreira P."/>
            <person name="Findley K."/>
            <person name="Foster B."/>
            <person name="Gaskell J."/>
            <person name="Glotzer D."/>
            <person name="Gorecki P."/>
            <person name="Heitman J."/>
            <person name="Hesse C."/>
            <person name="Hori C."/>
            <person name="Igarashi K."/>
            <person name="Jurgens J.A."/>
            <person name="Kallen N."/>
            <person name="Kersten P."/>
            <person name="Kohler A."/>
            <person name="Kuees U."/>
            <person name="Kumar T.K.A."/>
            <person name="Kuo A."/>
            <person name="LaButti K."/>
            <person name="Larrondo L.F."/>
            <person name="Lindquist E."/>
            <person name="Ling A."/>
            <person name="Lombard V."/>
            <person name="Lucas S."/>
            <person name="Lundell T."/>
            <person name="Martin R."/>
            <person name="McLaughlin D.J."/>
            <person name="Morgenstern I."/>
            <person name="Morin E."/>
            <person name="Murat C."/>
            <person name="Nagy L.G."/>
            <person name="Nolan M."/>
            <person name="Ohm R.A."/>
            <person name="Patyshakuliyeva A."/>
            <person name="Rokas A."/>
            <person name="Ruiz-Duenas F.J."/>
            <person name="Sabat G."/>
            <person name="Salamov A."/>
            <person name="Samejima M."/>
            <person name="Schmutz J."/>
            <person name="Slot J.C."/>
            <person name="St John F."/>
            <person name="Stenlid J."/>
            <person name="Sun H."/>
            <person name="Sun S."/>
            <person name="Syed K."/>
            <person name="Tsang A."/>
            <person name="Wiebenga A."/>
            <person name="Young D."/>
            <person name="Pisabarro A."/>
            <person name="Eastwood D.C."/>
            <person name="Martin F."/>
            <person name="Cullen D."/>
            <person name="Grigoriev I.V."/>
            <person name="Hibbett D.S."/>
        </authorList>
    </citation>
    <scope>NUCLEOTIDE SEQUENCE [LARGE SCALE GENOMIC DNA]</scope>
    <source>
        <strain evidence="3">RWD-64-598 SS2</strain>
    </source>
</reference>
<keyword evidence="1" id="KW-0812">Transmembrane</keyword>
<dbReference type="KEGG" id="cput:CONPUDRAFT_55072"/>
<keyword evidence="1" id="KW-1133">Transmembrane helix</keyword>
<dbReference type="Proteomes" id="UP000053558">
    <property type="component" value="Unassembled WGS sequence"/>
</dbReference>
<evidence type="ECO:0000256" key="1">
    <source>
        <dbReference type="SAM" id="Phobius"/>
    </source>
</evidence>
<feature type="transmembrane region" description="Helical" evidence="1">
    <location>
        <begin position="158"/>
        <end position="175"/>
    </location>
</feature>
<accession>A0A5M3MS75</accession>
<dbReference type="EMBL" id="JH711577">
    <property type="protein sequence ID" value="EIW82008.1"/>
    <property type="molecule type" value="Genomic_DNA"/>
</dbReference>
<dbReference type="OrthoDB" id="2689305at2759"/>
<gene>
    <name evidence="2" type="ORF">CONPUDRAFT_55072</name>
</gene>
<name>A0A5M3MS75_CONPW</name>
<dbReference type="GeneID" id="19207711"/>